<evidence type="ECO:0000313" key="2">
    <source>
        <dbReference type="EMBL" id="NAG21766.1"/>
    </source>
</evidence>
<comment type="caution">
    <text evidence="2">The sequence shown here is derived from an EMBL/GenBank/DDBJ whole genome shotgun (WGS) entry which is preliminary data.</text>
</comment>
<dbReference type="RefSeq" id="WP_077887494.1">
    <property type="nucleotide sequence ID" value="NZ_CAKOCT010000034.1"/>
</dbReference>
<protein>
    <submittedName>
        <fullName evidence="2">Uncharacterized protein</fullName>
    </submittedName>
</protein>
<feature type="compositionally biased region" description="Polar residues" evidence="1">
    <location>
        <begin position="50"/>
        <end position="64"/>
    </location>
</feature>
<gene>
    <name evidence="2" type="ORF">GUC01_22525</name>
</gene>
<proteinExistence type="predicted"/>
<name>A0A3Z9P8U3_ECOLX</name>
<evidence type="ECO:0000313" key="3">
    <source>
        <dbReference type="Proteomes" id="UP000475070"/>
    </source>
</evidence>
<dbReference type="Proteomes" id="UP000475070">
    <property type="component" value="Unassembled WGS sequence"/>
</dbReference>
<accession>A0A3Z9P8U3</accession>
<dbReference type="AlphaFoldDB" id="A0A3Z9P8U3"/>
<dbReference type="EMBL" id="WXKQ01000025">
    <property type="protein sequence ID" value="NAG21766.1"/>
    <property type="molecule type" value="Genomic_DNA"/>
</dbReference>
<feature type="region of interest" description="Disordered" evidence="1">
    <location>
        <begin position="25"/>
        <end position="64"/>
    </location>
</feature>
<evidence type="ECO:0000256" key="1">
    <source>
        <dbReference type="SAM" id="MobiDB-lite"/>
    </source>
</evidence>
<sequence>MSGLTPAAPLAVFCSLPRKLLPVSTGSNMSSQPPYIRSLCPEFPDLQPDGTVSDTPITPDLTAS</sequence>
<organism evidence="2 3">
    <name type="scientific">Escherichia coli</name>
    <dbReference type="NCBI Taxonomy" id="562"/>
    <lineage>
        <taxon>Bacteria</taxon>
        <taxon>Pseudomonadati</taxon>
        <taxon>Pseudomonadota</taxon>
        <taxon>Gammaproteobacteria</taxon>
        <taxon>Enterobacterales</taxon>
        <taxon>Enterobacteriaceae</taxon>
        <taxon>Escherichia</taxon>
    </lineage>
</organism>
<reference evidence="2 3" key="1">
    <citation type="journal article" date="2019" name="Nat. Med.">
        <title>A library of human gut bacterial isolates paired with longitudinal multiomics data enables mechanistic microbiome research.</title>
        <authorList>
            <person name="Poyet M."/>
            <person name="Groussin M."/>
            <person name="Gibbons S.M."/>
            <person name="Avila-Pacheco J."/>
            <person name="Jiang X."/>
            <person name="Kearney S.M."/>
            <person name="Perrotta A.R."/>
            <person name="Berdy B."/>
            <person name="Zhao S."/>
            <person name="Lieberman T.D."/>
            <person name="Swanson P.K."/>
            <person name="Smith M."/>
            <person name="Roesemann S."/>
            <person name="Alexander J.E."/>
            <person name="Rich S.A."/>
            <person name="Livny J."/>
            <person name="Vlamakis H."/>
            <person name="Clish C."/>
            <person name="Bullock K."/>
            <person name="Deik A."/>
            <person name="Scott J."/>
            <person name="Pierce K.A."/>
            <person name="Xavier R.J."/>
            <person name="Alm E.J."/>
        </authorList>
    </citation>
    <scope>NUCLEOTIDE SEQUENCE [LARGE SCALE GENOMIC DNA]</scope>
    <source>
        <strain evidence="2 3">BIOML-A112</strain>
    </source>
</reference>